<dbReference type="EMBL" id="JAEHFL010000007">
    <property type="protein sequence ID" value="MBK3427958.1"/>
    <property type="molecule type" value="Genomic_DNA"/>
</dbReference>
<protein>
    <submittedName>
        <fullName evidence="1">Uncharacterized protein</fullName>
    </submittedName>
</protein>
<accession>A0A8I1L8V4</accession>
<reference evidence="1 2" key="1">
    <citation type="submission" date="2020-12" db="EMBL/GenBank/DDBJ databases">
        <title>Draft genome sequence of the commensal strain Corynebacterium tuberculostearicum MFP09/CIP 102622 isolated from human skin.</title>
        <authorList>
            <person name="Boukerb A.M."/>
            <person name="Janvier X."/>
            <person name="Feuilloley M.G.J."/>
            <person name="Groboillot A."/>
        </authorList>
    </citation>
    <scope>NUCLEOTIDE SEQUENCE [LARGE SCALE GENOMIC DNA]</scope>
    <source>
        <strain evidence="1 2">CIP 102622</strain>
    </source>
</reference>
<sequence length="74" mass="8680">MPYKRYIDDPNFRDNLEAILERLETQETTSPLELGASIMQAYSQTRFNYTYSTAPTATAQDSNLHDSRTWSRWD</sequence>
<proteinExistence type="predicted"/>
<dbReference type="Proteomes" id="UP000603369">
    <property type="component" value="Unassembled WGS sequence"/>
</dbReference>
<evidence type="ECO:0000313" key="1">
    <source>
        <dbReference type="EMBL" id="MBK3427958.1"/>
    </source>
</evidence>
<organism evidence="1 2">
    <name type="scientific">Corynebacterium tuberculostearicum</name>
    <dbReference type="NCBI Taxonomy" id="38304"/>
    <lineage>
        <taxon>Bacteria</taxon>
        <taxon>Bacillati</taxon>
        <taxon>Actinomycetota</taxon>
        <taxon>Actinomycetes</taxon>
        <taxon>Mycobacteriales</taxon>
        <taxon>Corynebacteriaceae</taxon>
        <taxon>Corynebacterium</taxon>
    </lineage>
</organism>
<evidence type="ECO:0000313" key="2">
    <source>
        <dbReference type="Proteomes" id="UP000603369"/>
    </source>
</evidence>
<gene>
    <name evidence="1" type="ORF">JDP02_05440</name>
</gene>
<dbReference type="RefSeq" id="WP_200435703.1">
    <property type="nucleotide sequence ID" value="NZ_JAEHFL010000007.1"/>
</dbReference>
<name>A0A8I1L8V4_9CORY</name>
<comment type="caution">
    <text evidence="1">The sequence shown here is derived from an EMBL/GenBank/DDBJ whole genome shotgun (WGS) entry which is preliminary data.</text>
</comment>
<dbReference type="AlphaFoldDB" id="A0A8I1L8V4"/>
<keyword evidence="2" id="KW-1185">Reference proteome</keyword>